<name>A0A224Y527_9ACAR</name>
<keyword evidence="1" id="KW-1133">Transmembrane helix</keyword>
<accession>A0A224Y527</accession>
<feature type="transmembrane region" description="Helical" evidence="1">
    <location>
        <begin position="61"/>
        <end position="82"/>
    </location>
</feature>
<sequence length="101" mass="11543">MHGVAHEKLPRVVLTSQKKEFLNLISLGTMQLLMFTITKSTELCTALQHTVLLLGMQQGNVPYLLNCNVTAIVMWGMIFQCVQEEKNRISVFDYPARVDFR</sequence>
<reference evidence="2" key="1">
    <citation type="journal article" date="2017" name="Parasit. Vectors">
        <title>Sialotranscriptomics of Rhipicephalus zambeziensis reveals intricate expression profiles of secretory proteins and suggests tight temporal transcriptional regulation during blood-feeding.</title>
        <authorList>
            <person name="de Castro M.H."/>
            <person name="de Klerk D."/>
            <person name="Pienaar R."/>
            <person name="Rees D.J.G."/>
            <person name="Mans B.J."/>
        </authorList>
    </citation>
    <scope>NUCLEOTIDE SEQUENCE</scope>
    <source>
        <tissue evidence="2">Salivary glands</tissue>
    </source>
</reference>
<protein>
    <submittedName>
        <fullName evidence="2">Uncharacterized protein</fullName>
    </submittedName>
</protein>
<keyword evidence="1" id="KW-0812">Transmembrane</keyword>
<dbReference type="EMBL" id="GFPF01001512">
    <property type="protein sequence ID" value="MAA12658.1"/>
    <property type="molecule type" value="Transcribed_RNA"/>
</dbReference>
<evidence type="ECO:0000256" key="1">
    <source>
        <dbReference type="SAM" id="Phobius"/>
    </source>
</evidence>
<feature type="transmembrane region" description="Helical" evidence="1">
    <location>
        <begin position="21"/>
        <end position="41"/>
    </location>
</feature>
<dbReference type="AlphaFoldDB" id="A0A224Y527"/>
<keyword evidence="1" id="KW-0472">Membrane</keyword>
<proteinExistence type="predicted"/>
<organism evidence="2">
    <name type="scientific">Rhipicephalus zambeziensis</name>
    <dbReference type="NCBI Taxonomy" id="60191"/>
    <lineage>
        <taxon>Eukaryota</taxon>
        <taxon>Metazoa</taxon>
        <taxon>Ecdysozoa</taxon>
        <taxon>Arthropoda</taxon>
        <taxon>Chelicerata</taxon>
        <taxon>Arachnida</taxon>
        <taxon>Acari</taxon>
        <taxon>Parasitiformes</taxon>
        <taxon>Ixodida</taxon>
        <taxon>Ixodoidea</taxon>
        <taxon>Ixodidae</taxon>
        <taxon>Rhipicephalinae</taxon>
        <taxon>Rhipicephalus</taxon>
        <taxon>Rhipicephalus</taxon>
    </lineage>
</organism>
<evidence type="ECO:0000313" key="2">
    <source>
        <dbReference type="EMBL" id="MAA12658.1"/>
    </source>
</evidence>